<evidence type="ECO:0000313" key="5">
    <source>
        <dbReference type="EMBL" id="PCS20807.1"/>
    </source>
</evidence>
<evidence type="ECO:0000256" key="3">
    <source>
        <dbReference type="ARBA" id="ARBA00023295"/>
    </source>
</evidence>
<dbReference type="SMART" id="SM00642">
    <property type="entry name" value="Aamy"/>
    <property type="match status" value="1"/>
</dbReference>
<dbReference type="InterPro" id="IPR017853">
    <property type="entry name" value="GH"/>
</dbReference>
<gene>
    <name evidence="5" type="ORF">RU92_GL000455</name>
</gene>
<evidence type="ECO:0000259" key="4">
    <source>
        <dbReference type="SMART" id="SM00642"/>
    </source>
</evidence>
<dbReference type="InterPro" id="IPR045857">
    <property type="entry name" value="O16G_dom_2"/>
</dbReference>
<dbReference type="EMBL" id="JXKC01000001">
    <property type="protein sequence ID" value="PCS20807.1"/>
    <property type="molecule type" value="Genomic_DNA"/>
</dbReference>
<accession>A0A2A5SY28</accession>
<dbReference type="Pfam" id="PF23915">
    <property type="entry name" value="SusG_C"/>
    <property type="match status" value="1"/>
</dbReference>
<comment type="caution">
    <text evidence="5">The sequence shown here is derived from an EMBL/GenBank/DDBJ whole genome shotgun (WGS) entry which is preliminary data.</text>
</comment>
<reference evidence="5 6" key="1">
    <citation type="submission" date="2014-12" db="EMBL/GenBank/DDBJ databases">
        <title>Draft genome sequences of 10 type strains of Lactococcus.</title>
        <authorList>
            <person name="Sun Z."/>
            <person name="Zhong Z."/>
            <person name="Liu W."/>
            <person name="Zhang W."/>
            <person name="Zhang H."/>
        </authorList>
    </citation>
    <scope>NUCLEOTIDE SEQUENCE [LARGE SCALE GENOMIC DNA]</scope>
    <source>
        <strain evidence="5 6">DSM 21502</strain>
    </source>
</reference>
<dbReference type="CDD" id="cd11316">
    <property type="entry name" value="AmyAc_bac2_AmyA"/>
    <property type="match status" value="1"/>
</dbReference>
<name>A0A2A5SY28_LACLC</name>
<dbReference type="InterPro" id="IPR006047">
    <property type="entry name" value="GH13_cat_dom"/>
</dbReference>
<evidence type="ECO:0000256" key="1">
    <source>
        <dbReference type="ARBA" id="ARBA00008061"/>
    </source>
</evidence>
<dbReference type="Pfam" id="PF00128">
    <property type="entry name" value="Alpha-amylase"/>
    <property type="match status" value="1"/>
</dbReference>
<comment type="similarity">
    <text evidence="1">Belongs to the glycosyl hydrolase 13 family.</text>
</comment>
<sequence length="491" mass="54127">MAVGQKVDTSLYRNFYEIFTSSFADSNHDGEGDLNGVTQHLDYLNTGNKNSTTDLKVQGLWMTPIFASPSYHGYDVSNYEEINPKFGTMTDFENLIAQAKKRGIAVILDMPFNHTATDNVWFQKALAGDKKYMDYYNWSDTAKEGYSLASNGKYYESEFDKSMPDLNLANPEVKKEIAKITKFWLDKGVSGFRLDAVGFYFSNDDKKTTAFTKWLTDTVKKQNPKAYLVGEVFSTASTIDDIYQSGIDSLFDFPNALQSSSSPINSALVLGEGSLFGQQIEAWDQEIHADNPKAIDAPFLSNHDTDRSATLLSSLAMQKMAAQTYLLMPGNPFIYYGEELGLIGSGIDQNKRLPMQWSADGANSPKANVAVPGATETATTDGGTVAQQEMNPNSLLNWYKKVLRIKAKYPEIATARLKNISVSKDSLSVINYGKDLTIVNNFSDKESMTVKLPKGVVGKKITDQLSGGGVQATLTDGKLTIPAYSTVILEK</sequence>
<dbReference type="SUPFAM" id="SSF51445">
    <property type="entry name" value="(Trans)glycosidases"/>
    <property type="match status" value="1"/>
</dbReference>
<dbReference type="GO" id="GO:0004556">
    <property type="term" value="F:alpha-amylase activity"/>
    <property type="evidence" value="ECO:0007669"/>
    <property type="project" value="TreeGrafter"/>
</dbReference>
<dbReference type="Gene3D" id="3.20.20.80">
    <property type="entry name" value="Glycosidases"/>
    <property type="match status" value="1"/>
</dbReference>
<proteinExistence type="inferred from homology"/>
<dbReference type="InterPro" id="IPR056300">
    <property type="entry name" value="SusG-like_C"/>
</dbReference>
<organism evidence="5 6">
    <name type="scientific">Lactococcus cremoris subsp. tructae</name>
    <dbReference type="NCBI Taxonomy" id="542833"/>
    <lineage>
        <taxon>Bacteria</taxon>
        <taxon>Bacillati</taxon>
        <taxon>Bacillota</taxon>
        <taxon>Bacilli</taxon>
        <taxon>Lactobacillales</taxon>
        <taxon>Streptococcaceae</taxon>
        <taxon>Lactococcus</taxon>
    </lineage>
</organism>
<dbReference type="GO" id="GO:0009313">
    <property type="term" value="P:oligosaccharide catabolic process"/>
    <property type="evidence" value="ECO:0007669"/>
    <property type="project" value="TreeGrafter"/>
</dbReference>
<evidence type="ECO:0000313" key="6">
    <source>
        <dbReference type="Proteomes" id="UP000218711"/>
    </source>
</evidence>
<keyword evidence="2" id="KW-0378">Hydrolase</keyword>
<dbReference type="PANTHER" id="PTHR10357">
    <property type="entry name" value="ALPHA-AMYLASE FAMILY MEMBER"/>
    <property type="match status" value="1"/>
</dbReference>
<feature type="domain" description="Glycosyl hydrolase family 13 catalytic" evidence="4">
    <location>
        <begin position="17"/>
        <end position="406"/>
    </location>
</feature>
<dbReference type="AlphaFoldDB" id="A0A2A5SY28"/>
<dbReference type="Proteomes" id="UP000218711">
    <property type="component" value="Unassembled WGS sequence"/>
</dbReference>
<evidence type="ECO:0000256" key="2">
    <source>
        <dbReference type="ARBA" id="ARBA00022801"/>
    </source>
</evidence>
<dbReference type="PANTHER" id="PTHR10357:SF179">
    <property type="entry name" value="NEUTRAL AND BASIC AMINO ACID TRANSPORT PROTEIN RBAT"/>
    <property type="match status" value="1"/>
</dbReference>
<protein>
    <submittedName>
        <fullName evidence="5">Alpha-amylase</fullName>
    </submittedName>
</protein>
<keyword evidence="3" id="KW-0326">Glycosidase</keyword>
<dbReference type="Gene3D" id="3.90.400.10">
    <property type="entry name" value="Oligo-1,6-glucosidase, Domain 2"/>
    <property type="match status" value="1"/>
</dbReference>